<sequence length="567" mass="64364">MLRRYRKLGEILVEKGFITREELERALEIQKEEKKPLGEVLIETGYITEDQLLEALSEQYGVPILKELPKNIPLNVVGSIPKNIIESLHVIPVEKKEDGTLVVVTDNGTNIPRIKQEIRFLTGKNPEIYLVTSRDFSVLYQTYVLGVPLELFEEPYVAIEETPEQVEEEEEEEEREIEEAPIVRLVNNIVNRAIEMGASDIHIEPMKRTVRVRFRVDGVLRKVLEYQKLQHNSVVARIKIMSSLDVSERRLPQDGKFYTIKSGEQYDFRVSTMPSTFGEKVVLRILKVSDANRRLEELGYSEYNLKRILSLLEKPYGIILVTGPTGSGKSTTLVAMINYLKNESVNIVTAEDPVEYTIEGVTQCQVFPEIGLTFARYLRAFLRQDPDIIMVGEIRDRETAQLAVEASLTGHLVLSTLHTNTAAGAVSRLIEMGIDPHLLGASLIGVIGQRLVRKLCDECKMPGEVRDEQVKSYFEQFFGKVPDQIYYPSEEGCPACRGMRYRGRMAIGEVLIVDEELRELISSRVSETEIAKLAVKKGMRTMFQDALEKVLLGQTSIEEVFRVTTPL</sequence>
<evidence type="ECO:0000256" key="1">
    <source>
        <dbReference type="ARBA" id="ARBA00006611"/>
    </source>
</evidence>
<dbReference type="HOGENOM" id="CLU_013446_10_6_0"/>
<dbReference type="InterPro" id="IPR027417">
    <property type="entry name" value="P-loop_NTPase"/>
</dbReference>
<gene>
    <name evidence="5" type="ordered locus">Tpet_0090</name>
</gene>
<dbReference type="STRING" id="390874.Tpet_0090"/>
<dbReference type="KEGG" id="tpt:Tpet_0090"/>
<dbReference type="FunFam" id="3.30.450.90:FF:000001">
    <property type="entry name" value="Type II secretion system ATPase GspE"/>
    <property type="match status" value="1"/>
</dbReference>
<dbReference type="Gene3D" id="3.40.50.300">
    <property type="entry name" value="P-loop containing nucleotide triphosphate hydrolases"/>
    <property type="match status" value="1"/>
</dbReference>
<organism evidence="5 6">
    <name type="scientific">Thermotoga petrophila (strain ATCC BAA-488 / DSM 13995 / JCM 10881 / RKU-1)</name>
    <dbReference type="NCBI Taxonomy" id="390874"/>
    <lineage>
        <taxon>Bacteria</taxon>
        <taxon>Thermotogati</taxon>
        <taxon>Thermotogota</taxon>
        <taxon>Thermotogae</taxon>
        <taxon>Thermotogales</taxon>
        <taxon>Thermotogaceae</taxon>
        <taxon>Thermotoga</taxon>
    </lineage>
</organism>
<dbReference type="SUPFAM" id="SSF52540">
    <property type="entry name" value="P-loop containing nucleoside triphosphate hydrolases"/>
    <property type="match status" value="1"/>
</dbReference>
<keyword evidence="3" id="KW-0067">ATP-binding</keyword>
<dbReference type="PROSITE" id="PS00662">
    <property type="entry name" value="T2SP_E"/>
    <property type="match status" value="1"/>
</dbReference>
<dbReference type="InterPro" id="IPR003593">
    <property type="entry name" value="AAA+_ATPase"/>
</dbReference>
<evidence type="ECO:0000256" key="3">
    <source>
        <dbReference type="ARBA" id="ARBA00022840"/>
    </source>
</evidence>
<dbReference type="PANTHER" id="PTHR30258">
    <property type="entry name" value="TYPE II SECRETION SYSTEM PROTEIN GSPE-RELATED"/>
    <property type="match status" value="1"/>
</dbReference>
<dbReference type="EMBL" id="CP000702">
    <property type="protein sequence ID" value="ABQ46119.1"/>
    <property type="molecule type" value="Genomic_DNA"/>
</dbReference>
<dbReference type="Gene3D" id="3.30.450.90">
    <property type="match status" value="1"/>
</dbReference>
<dbReference type="Proteomes" id="UP000006558">
    <property type="component" value="Chromosome"/>
</dbReference>
<dbReference type="Pfam" id="PF00437">
    <property type="entry name" value="T2SSE"/>
    <property type="match status" value="1"/>
</dbReference>
<dbReference type="InterPro" id="IPR001482">
    <property type="entry name" value="T2SS/T4SS_dom"/>
</dbReference>
<evidence type="ECO:0000313" key="5">
    <source>
        <dbReference type="EMBL" id="ABQ46119.1"/>
    </source>
</evidence>
<dbReference type="Gene3D" id="3.30.300.160">
    <property type="entry name" value="Type II secretion system, protein E, N-terminal domain"/>
    <property type="match status" value="1"/>
</dbReference>
<dbReference type="AlphaFoldDB" id="A5IIU6"/>
<accession>A5IIU6</accession>
<dbReference type="InterPro" id="IPR007831">
    <property type="entry name" value="T2SS_GspE_N"/>
</dbReference>
<dbReference type="SUPFAM" id="SSF160246">
    <property type="entry name" value="EspE N-terminal domain-like"/>
    <property type="match status" value="1"/>
</dbReference>
<proteinExistence type="inferred from homology"/>
<reference evidence="6" key="1">
    <citation type="submission" date="2007-05" db="EMBL/GenBank/DDBJ databases">
        <title>Complete sequence of Thermotoga petrophila RKU-1.</title>
        <authorList>
            <consortium name="US DOE Joint Genome Institute"/>
            <person name="Copeland A."/>
            <person name="Lucas S."/>
            <person name="Lapidus A."/>
            <person name="Barry K."/>
            <person name="Glavina del Rio T."/>
            <person name="Dalin E."/>
            <person name="Tice H."/>
            <person name="Pitluck S."/>
            <person name="Sims D."/>
            <person name="Brettin T."/>
            <person name="Bruce D."/>
            <person name="Detter J.C."/>
            <person name="Han C."/>
            <person name="Tapia R."/>
            <person name="Schmutz J."/>
            <person name="Larimer F."/>
            <person name="Land M."/>
            <person name="Hauser L."/>
            <person name="Kyrpides N."/>
            <person name="Mikhailova N."/>
            <person name="Nelson K."/>
            <person name="Gogarten J.P."/>
            <person name="Noll K."/>
            <person name="Richardson P."/>
        </authorList>
    </citation>
    <scope>NUCLEOTIDE SEQUENCE [LARGE SCALE GENOMIC DNA]</scope>
    <source>
        <strain evidence="6">ATCC BAA-488 / DSM 13995 / JCM 10881 / RKU-1</strain>
    </source>
</reference>
<dbReference type="SMART" id="SM00382">
    <property type="entry name" value="AAA"/>
    <property type="match status" value="1"/>
</dbReference>
<dbReference type="GO" id="GO:0005886">
    <property type="term" value="C:plasma membrane"/>
    <property type="evidence" value="ECO:0007669"/>
    <property type="project" value="TreeGrafter"/>
</dbReference>
<protein>
    <submittedName>
        <fullName evidence="5">Type II secretion system protein E</fullName>
    </submittedName>
</protein>
<dbReference type="GO" id="GO:0016887">
    <property type="term" value="F:ATP hydrolysis activity"/>
    <property type="evidence" value="ECO:0007669"/>
    <property type="project" value="TreeGrafter"/>
</dbReference>
<dbReference type="Pfam" id="PF05157">
    <property type="entry name" value="MshEN"/>
    <property type="match status" value="1"/>
</dbReference>
<evidence type="ECO:0000256" key="2">
    <source>
        <dbReference type="ARBA" id="ARBA00022741"/>
    </source>
</evidence>
<reference evidence="5 6" key="2">
    <citation type="journal article" date="2009" name="Proc. Natl. Acad. Sci. U.S.A.">
        <title>On the chimeric nature, thermophilic origin, and phylogenetic placement of the Thermotogales.</title>
        <authorList>
            <person name="Zhaxybayeva O."/>
            <person name="Swithers K.S."/>
            <person name="Lapierre P."/>
            <person name="Fournier G.P."/>
            <person name="Bickhart D.M."/>
            <person name="DeBoy R.T."/>
            <person name="Nelson K.E."/>
            <person name="Nesbo C.L."/>
            <person name="Doolittle W.F."/>
            <person name="Gogarten J.P."/>
            <person name="Noll K.M."/>
        </authorList>
    </citation>
    <scope>NUCLEOTIDE SEQUENCE [LARGE SCALE GENOMIC DNA]</scope>
    <source>
        <strain evidence="6">ATCC BAA-488 / DSM 13995 / JCM 10881 / RKU-1</strain>
    </source>
</reference>
<evidence type="ECO:0000313" key="6">
    <source>
        <dbReference type="Proteomes" id="UP000006558"/>
    </source>
</evidence>
<dbReference type="CDD" id="cd01129">
    <property type="entry name" value="PulE-GspE-like"/>
    <property type="match status" value="1"/>
</dbReference>
<dbReference type="InterPro" id="IPR037257">
    <property type="entry name" value="T2SS_E_N_sf"/>
</dbReference>
<dbReference type="RefSeq" id="WP_011942793.1">
    <property type="nucleotide sequence ID" value="NC_009486.1"/>
</dbReference>
<comment type="similarity">
    <text evidence="1">Belongs to the GSP E family.</text>
</comment>
<feature type="domain" description="Bacterial type II secretion system protein E" evidence="4">
    <location>
        <begin position="382"/>
        <end position="396"/>
    </location>
</feature>
<evidence type="ECO:0000259" key="4">
    <source>
        <dbReference type="PROSITE" id="PS00662"/>
    </source>
</evidence>
<dbReference type="eggNOG" id="COG2804">
    <property type="taxonomic scope" value="Bacteria"/>
</dbReference>
<dbReference type="GO" id="GO:0005524">
    <property type="term" value="F:ATP binding"/>
    <property type="evidence" value="ECO:0007669"/>
    <property type="project" value="UniProtKB-KW"/>
</dbReference>
<dbReference type="Gene3D" id="1.10.40.70">
    <property type="match status" value="1"/>
</dbReference>
<dbReference type="FunFam" id="3.40.50.300:FF:000398">
    <property type="entry name" value="Type IV pilus assembly ATPase PilB"/>
    <property type="match status" value="1"/>
</dbReference>
<name>A5IIU6_THEP1</name>
<dbReference type="PANTHER" id="PTHR30258:SF1">
    <property type="entry name" value="PROTEIN TRANSPORT PROTEIN HOFB HOMOLOG"/>
    <property type="match status" value="1"/>
</dbReference>
<keyword evidence="2" id="KW-0547">Nucleotide-binding</keyword>